<feature type="domain" description="Fe2OG dioxygenase" evidence="6">
    <location>
        <begin position="228"/>
        <end position="338"/>
    </location>
</feature>
<dbReference type="InterPro" id="IPR026992">
    <property type="entry name" value="DIOX_N"/>
</dbReference>
<dbReference type="GO" id="GO:0046872">
    <property type="term" value="F:metal ion binding"/>
    <property type="evidence" value="ECO:0007669"/>
    <property type="project" value="UniProtKB-KW"/>
</dbReference>
<gene>
    <name evidence="7" type="ORF">HU200_035913</name>
</gene>
<sequence length="387" mass="42400">MSTAAGSADAGVAATTGGYDRRRELQAFDDTRLGVKGLVDAGVTAIPAIFHHAPDDDGLDLKAACDDNDTATIPVIDLSGAAPREDVVARVRAATEAVGFFQVVNHGVPDELMAAMLAGVRRFNEGPVEAKQRLYTRDTAYKVRFSSNFDLFQSPAANWRDTLFVDLAPAPPRPEDLPDAVRYDPNTRIHTLDVRMIPDVMMEYGDAVTKVAVRVLELLADRLREMGCAQRLNVVSHYYPPCPEPDLTLGTTRHTDPAFLTVLLQDGVGGLQVLLDRGGGGGRRSWVDVPPLPGALIVNIGDFLQLVSNDRFRSVEHRVLANSSRDTPRLSVACFFNPDDRARLYDPITEGSSDPPLFRGVMVQEFIALFYGKGLQGRPLDYFRLQH</sequence>
<dbReference type="GO" id="GO:0051213">
    <property type="term" value="F:dioxygenase activity"/>
    <property type="evidence" value="ECO:0007669"/>
    <property type="project" value="UniProtKB-ARBA"/>
</dbReference>
<evidence type="ECO:0000259" key="6">
    <source>
        <dbReference type="PROSITE" id="PS51471"/>
    </source>
</evidence>
<dbReference type="Pfam" id="PF14226">
    <property type="entry name" value="DIOX_N"/>
    <property type="match status" value="1"/>
</dbReference>
<dbReference type="InterPro" id="IPR027443">
    <property type="entry name" value="IPNS-like_sf"/>
</dbReference>
<dbReference type="OrthoDB" id="288590at2759"/>
<name>A0A835BMD0_9POAL</name>
<dbReference type="Pfam" id="PF03171">
    <property type="entry name" value="2OG-FeII_Oxy"/>
    <property type="match status" value="1"/>
</dbReference>
<evidence type="ECO:0000256" key="1">
    <source>
        <dbReference type="ARBA" id="ARBA00008056"/>
    </source>
</evidence>
<dbReference type="AlphaFoldDB" id="A0A835BMD0"/>
<dbReference type="PANTHER" id="PTHR10209:SF749">
    <property type="entry name" value="FE2OG DIOXYGENASE DOMAIN-CONTAINING PROTEIN"/>
    <property type="match status" value="1"/>
</dbReference>
<reference evidence="7" key="1">
    <citation type="submission" date="2020-07" db="EMBL/GenBank/DDBJ databases">
        <title>Genome sequence and genetic diversity analysis of an under-domesticated orphan crop, white fonio (Digitaria exilis).</title>
        <authorList>
            <person name="Bennetzen J.L."/>
            <person name="Chen S."/>
            <person name="Ma X."/>
            <person name="Wang X."/>
            <person name="Yssel A.E.J."/>
            <person name="Chaluvadi S.R."/>
            <person name="Johnson M."/>
            <person name="Gangashetty P."/>
            <person name="Hamidou F."/>
            <person name="Sanogo M.D."/>
            <person name="Zwaenepoel A."/>
            <person name="Wallace J."/>
            <person name="Van De Peer Y."/>
            <person name="Van Deynze A."/>
        </authorList>
    </citation>
    <scope>NUCLEOTIDE SEQUENCE</scope>
    <source>
        <tissue evidence="7">Leaves</tissue>
    </source>
</reference>
<evidence type="ECO:0000256" key="3">
    <source>
        <dbReference type="ARBA" id="ARBA00023002"/>
    </source>
</evidence>
<keyword evidence="8" id="KW-1185">Reference proteome</keyword>
<dbReference type="PRINTS" id="PR00682">
    <property type="entry name" value="IPNSYNTHASE"/>
</dbReference>
<evidence type="ECO:0000256" key="5">
    <source>
        <dbReference type="RuleBase" id="RU003682"/>
    </source>
</evidence>
<keyword evidence="3 5" id="KW-0560">Oxidoreductase</keyword>
<dbReference type="InterPro" id="IPR005123">
    <property type="entry name" value="Oxoglu/Fe-dep_dioxygenase_dom"/>
</dbReference>
<evidence type="ECO:0000313" key="8">
    <source>
        <dbReference type="Proteomes" id="UP000636709"/>
    </source>
</evidence>
<protein>
    <recommendedName>
        <fullName evidence="6">Fe2OG dioxygenase domain-containing protein</fullName>
    </recommendedName>
</protein>
<comment type="similarity">
    <text evidence="1 5">Belongs to the iron/ascorbate-dependent oxidoreductase family.</text>
</comment>
<dbReference type="SUPFAM" id="SSF51197">
    <property type="entry name" value="Clavaminate synthase-like"/>
    <property type="match status" value="1"/>
</dbReference>
<proteinExistence type="inferred from homology"/>
<dbReference type="FunFam" id="2.60.120.330:FF:000005">
    <property type="entry name" value="1-aminocyclopropane-1-carboxylate oxidase homolog 1"/>
    <property type="match status" value="1"/>
</dbReference>
<keyword evidence="4 5" id="KW-0408">Iron</keyword>
<dbReference type="Gene3D" id="2.60.120.330">
    <property type="entry name" value="B-lactam Antibiotic, Isopenicillin N Synthase, Chain"/>
    <property type="match status" value="1"/>
</dbReference>
<evidence type="ECO:0000256" key="2">
    <source>
        <dbReference type="ARBA" id="ARBA00022723"/>
    </source>
</evidence>
<dbReference type="Proteomes" id="UP000636709">
    <property type="component" value="Unassembled WGS sequence"/>
</dbReference>
<dbReference type="PANTHER" id="PTHR10209">
    <property type="entry name" value="OXIDOREDUCTASE, 2OG-FE II OXYGENASE FAMILY PROTEIN"/>
    <property type="match status" value="1"/>
</dbReference>
<dbReference type="InterPro" id="IPR044861">
    <property type="entry name" value="IPNS-like_FE2OG_OXY"/>
</dbReference>
<organism evidence="7 8">
    <name type="scientific">Digitaria exilis</name>
    <dbReference type="NCBI Taxonomy" id="1010633"/>
    <lineage>
        <taxon>Eukaryota</taxon>
        <taxon>Viridiplantae</taxon>
        <taxon>Streptophyta</taxon>
        <taxon>Embryophyta</taxon>
        <taxon>Tracheophyta</taxon>
        <taxon>Spermatophyta</taxon>
        <taxon>Magnoliopsida</taxon>
        <taxon>Liliopsida</taxon>
        <taxon>Poales</taxon>
        <taxon>Poaceae</taxon>
        <taxon>PACMAD clade</taxon>
        <taxon>Panicoideae</taxon>
        <taxon>Panicodae</taxon>
        <taxon>Paniceae</taxon>
        <taxon>Anthephorinae</taxon>
        <taxon>Digitaria</taxon>
    </lineage>
</organism>
<comment type="caution">
    <text evidence="7">The sequence shown here is derived from an EMBL/GenBank/DDBJ whole genome shotgun (WGS) entry which is preliminary data.</text>
</comment>
<evidence type="ECO:0000313" key="7">
    <source>
        <dbReference type="EMBL" id="KAF8697322.1"/>
    </source>
</evidence>
<keyword evidence="2 5" id="KW-0479">Metal-binding</keyword>
<dbReference type="EMBL" id="JACEFO010001874">
    <property type="protein sequence ID" value="KAF8697322.1"/>
    <property type="molecule type" value="Genomic_DNA"/>
</dbReference>
<dbReference type="PROSITE" id="PS51471">
    <property type="entry name" value="FE2OG_OXY"/>
    <property type="match status" value="1"/>
</dbReference>
<evidence type="ECO:0000256" key="4">
    <source>
        <dbReference type="ARBA" id="ARBA00023004"/>
    </source>
</evidence>
<accession>A0A835BMD0</accession>